<evidence type="ECO:0000256" key="2">
    <source>
        <dbReference type="PROSITE-ProRule" id="PRU00266"/>
    </source>
</evidence>
<feature type="domain" description="DRBM" evidence="3">
    <location>
        <begin position="1"/>
        <end position="61"/>
    </location>
</feature>
<dbReference type="Gramene" id="OE9A010410T2">
    <property type="protein sequence ID" value="OE9A010410C2"/>
    <property type="gene ID" value="OE9A010410"/>
</dbReference>
<evidence type="ECO:0000313" key="5">
    <source>
        <dbReference type="Proteomes" id="UP000594638"/>
    </source>
</evidence>
<evidence type="ECO:0000313" key="4">
    <source>
        <dbReference type="EMBL" id="CAA2960818.1"/>
    </source>
</evidence>
<dbReference type="Gramene" id="OE9A010410T6">
    <property type="protein sequence ID" value="OE9A010410C6"/>
    <property type="gene ID" value="OE9A010410"/>
</dbReference>
<dbReference type="GO" id="GO:0004525">
    <property type="term" value="F:ribonuclease III activity"/>
    <property type="evidence" value="ECO:0007669"/>
    <property type="project" value="TreeGrafter"/>
</dbReference>
<evidence type="ECO:0000259" key="3">
    <source>
        <dbReference type="PROSITE" id="PS50137"/>
    </source>
</evidence>
<dbReference type="Gene3D" id="3.30.160.20">
    <property type="match status" value="1"/>
</dbReference>
<accession>A0A8S0Q7V0</accession>
<dbReference type="PANTHER" id="PTHR11207:SF1">
    <property type="entry name" value="DOUBLE-STRANDED RNA-BINDING PROTEIN 1"/>
    <property type="match status" value="1"/>
</dbReference>
<gene>
    <name evidence="4" type="ORF">OLEA9_A010410</name>
</gene>
<dbReference type="PROSITE" id="PS50137">
    <property type="entry name" value="DS_RBD"/>
    <property type="match status" value="1"/>
</dbReference>
<organism evidence="4 5">
    <name type="scientific">Olea europaea subsp. europaea</name>
    <dbReference type="NCBI Taxonomy" id="158383"/>
    <lineage>
        <taxon>Eukaryota</taxon>
        <taxon>Viridiplantae</taxon>
        <taxon>Streptophyta</taxon>
        <taxon>Embryophyta</taxon>
        <taxon>Tracheophyta</taxon>
        <taxon>Spermatophyta</taxon>
        <taxon>Magnoliopsida</taxon>
        <taxon>eudicotyledons</taxon>
        <taxon>Gunneridae</taxon>
        <taxon>Pentapetalae</taxon>
        <taxon>asterids</taxon>
        <taxon>lamiids</taxon>
        <taxon>Lamiales</taxon>
        <taxon>Oleaceae</taxon>
        <taxon>Oleeae</taxon>
        <taxon>Olea</taxon>
    </lineage>
</organism>
<dbReference type="GO" id="GO:0010468">
    <property type="term" value="P:regulation of gene expression"/>
    <property type="evidence" value="ECO:0007669"/>
    <property type="project" value="TreeGrafter"/>
</dbReference>
<dbReference type="GO" id="GO:0005634">
    <property type="term" value="C:nucleus"/>
    <property type="evidence" value="ECO:0007669"/>
    <property type="project" value="TreeGrafter"/>
</dbReference>
<dbReference type="GO" id="GO:0006396">
    <property type="term" value="P:RNA processing"/>
    <property type="evidence" value="ECO:0007669"/>
    <property type="project" value="TreeGrafter"/>
</dbReference>
<dbReference type="GO" id="GO:0003725">
    <property type="term" value="F:double-stranded RNA binding"/>
    <property type="evidence" value="ECO:0007669"/>
    <property type="project" value="TreeGrafter"/>
</dbReference>
<dbReference type="Gramene" id="OE9A010410T3">
    <property type="protein sequence ID" value="OE9A010410C3"/>
    <property type="gene ID" value="OE9A010410"/>
</dbReference>
<dbReference type="Gramene" id="OE9A010410T1">
    <property type="protein sequence ID" value="OE9A010410C1"/>
    <property type="gene ID" value="OE9A010410"/>
</dbReference>
<dbReference type="Pfam" id="PF00035">
    <property type="entry name" value="dsrm"/>
    <property type="match status" value="1"/>
</dbReference>
<reference evidence="4 5" key="1">
    <citation type="submission" date="2019-12" db="EMBL/GenBank/DDBJ databases">
        <authorList>
            <person name="Alioto T."/>
            <person name="Alioto T."/>
            <person name="Gomez Garrido J."/>
        </authorList>
    </citation>
    <scope>NUCLEOTIDE SEQUENCE [LARGE SCALE GENOMIC DNA]</scope>
</reference>
<protein>
    <submittedName>
        <fullName evidence="4">Double-stranded RNA-binding 1-like</fullName>
    </submittedName>
</protein>
<evidence type="ECO:0000256" key="1">
    <source>
        <dbReference type="ARBA" id="ARBA00022884"/>
    </source>
</evidence>
<keyword evidence="1 2" id="KW-0694">RNA-binding</keyword>
<proteinExistence type="predicted"/>
<dbReference type="AlphaFoldDB" id="A0A8S0Q7V0"/>
<dbReference type="InterPro" id="IPR014720">
    <property type="entry name" value="dsRBD_dom"/>
</dbReference>
<comment type="caution">
    <text evidence="4">The sequence shown here is derived from an EMBL/GenBank/DDBJ whole genome shotgun (WGS) entry which is preliminary data.</text>
</comment>
<dbReference type="Proteomes" id="UP000594638">
    <property type="component" value="Unassembled WGS sequence"/>
</dbReference>
<dbReference type="EMBL" id="CACTIH010000450">
    <property type="protein sequence ID" value="CAA2960818.1"/>
    <property type="molecule type" value="Genomic_DNA"/>
</dbReference>
<name>A0A8S0Q7V0_OLEEU</name>
<dbReference type="Gramene" id="OE9A010410T4">
    <property type="protein sequence ID" value="OE9A010410C4"/>
    <property type="gene ID" value="OE9A010410"/>
</dbReference>
<dbReference type="Gramene" id="OE9A010410T5">
    <property type="protein sequence ID" value="OE9A010410C5"/>
    <property type="gene ID" value="OE9A010410"/>
</dbReference>
<dbReference type="SUPFAM" id="SSF54768">
    <property type="entry name" value="dsRNA-binding domain-like"/>
    <property type="match status" value="1"/>
</dbReference>
<dbReference type="SMART" id="SM00358">
    <property type="entry name" value="DSRM"/>
    <property type="match status" value="1"/>
</dbReference>
<sequence>MLREWLRTPVYETIKEGPSHEPFFKIAVILDNIKYYSVPGFYNRKAAEQSAAEVALLELVKSVDTLFGISQPVVIILDEQGIICSLRVEPCTFLARFIDFLVSSA</sequence>
<keyword evidence="5" id="KW-1185">Reference proteome</keyword>
<dbReference type="PANTHER" id="PTHR11207">
    <property type="entry name" value="RIBONUCLEASE III"/>
    <property type="match status" value="1"/>
</dbReference>